<feature type="region of interest" description="Disordered" evidence="2">
    <location>
        <begin position="218"/>
        <end position="247"/>
    </location>
</feature>
<proteinExistence type="predicted"/>
<evidence type="ECO:0000313" key="4">
    <source>
        <dbReference type="Proteomes" id="UP001162131"/>
    </source>
</evidence>
<feature type="compositionally biased region" description="Basic residues" evidence="2">
    <location>
        <begin position="286"/>
        <end position="296"/>
    </location>
</feature>
<reference evidence="3" key="1">
    <citation type="submission" date="2021-09" db="EMBL/GenBank/DDBJ databases">
        <authorList>
            <consortium name="AG Swart"/>
            <person name="Singh M."/>
            <person name="Singh A."/>
            <person name="Seah K."/>
            <person name="Emmerich C."/>
        </authorList>
    </citation>
    <scope>NUCLEOTIDE SEQUENCE</scope>
    <source>
        <strain evidence="3">ATCC30299</strain>
    </source>
</reference>
<feature type="region of interest" description="Disordered" evidence="2">
    <location>
        <begin position="282"/>
        <end position="353"/>
    </location>
</feature>
<evidence type="ECO:0000313" key="3">
    <source>
        <dbReference type="EMBL" id="CAG9310012.1"/>
    </source>
</evidence>
<dbReference type="Proteomes" id="UP001162131">
    <property type="component" value="Unassembled WGS sequence"/>
</dbReference>
<organism evidence="3 4">
    <name type="scientific">Blepharisma stoltei</name>
    <dbReference type="NCBI Taxonomy" id="1481888"/>
    <lineage>
        <taxon>Eukaryota</taxon>
        <taxon>Sar</taxon>
        <taxon>Alveolata</taxon>
        <taxon>Ciliophora</taxon>
        <taxon>Postciliodesmatophora</taxon>
        <taxon>Heterotrichea</taxon>
        <taxon>Heterotrichida</taxon>
        <taxon>Blepharismidae</taxon>
        <taxon>Blepharisma</taxon>
    </lineage>
</organism>
<feature type="compositionally biased region" description="Polar residues" evidence="2">
    <location>
        <begin position="220"/>
        <end position="230"/>
    </location>
</feature>
<evidence type="ECO:0000256" key="2">
    <source>
        <dbReference type="SAM" id="MobiDB-lite"/>
    </source>
</evidence>
<protein>
    <submittedName>
        <fullName evidence="3">Uncharacterized protein</fullName>
    </submittedName>
</protein>
<dbReference type="AlphaFoldDB" id="A0AAU9I9K7"/>
<keyword evidence="1" id="KW-0175">Coiled coil</keyword>
<gene>
    <name evidence="3" type="ORF">BSTOLATCC_MIC226</name>
</gene>
<dbReference type="EMBL" id="CAJZBQ010000001">
    <property type="protein sequence ID" value="CAG9310012.1"/>
    <property type="molecule type" value="Genomic_DNA"/>
</dbReference>
<comment type="caution">
    <text evidence="3">The sequence shown here is derived from an EMBL/GenBank/DDBJ whole genome shotgun (WGS) entry which is preliminary data.</text>
</comment>
<keyword evidence="4" id="KW-1185">Reference proteome</keyword>
<feature type="compositionally biased region" description="Basic and acidic residues" evidence="2">
    <location>
        <begin position="303"/>
        <end position="334"/>
    </location>
</feature>
<evidence type="ECO:0000256" key="1">
    <source>
        <dbReference type="SAM" id="Coils"/>
    </source>
</evidence>
<accession>A0AAU9I9K7</accession>
<dbReference type="Gene3D" id="1.20.5.1160">
    <property type="entry name" value="Vasodilator-stimulated phosphoprotein"/>
    <property type="match status" value="1"/>
</dbReference>
<sequence length="353" mass="40442">MSQDENWNYQTLHKLVEKGEDSPKSSIDITKQGIISIIQQEMQKALETINKLRSEKAKLKASISELNSKNDELYKKATTYKARYQEENKRRKQAENNAKHLEDLIRDLTSQKSELEEKLKNFEGMNAGFWDNLIKTEKEWSKQLNMNSESIVQHAPLIEELNLNCTKLIKKISSSSSTNAKFKKRLDLKLLIQNSKFDEALLKLIQFVIDILPSYEEGKQSSLTPQNNSRQKFEFDRGCTSPTCNGPKREQDILTALASQNYELTKINQQLFQKLLVNPTSPNNAAKKRLHHHTKSARASPGPREETYGSDSTDKYYNIKENGKDVLVSKDSRADSVSGKHHRKNSDIPRSNA</sequence>
<name>A0AAU9I9K7_9CILI</name>
<feature type="coiled-coil region" evidence="1">
    <location>
        <begin position="35"/>
        <end position="125"/>
    </location>
</feature>